<dbReference type="Pfam" id="PF22613">
    <property type="entry name" value="Transketolase_C_1"/>
    <property type="match status" value="1"/>
</dbReference>
<feature type="binding site" evidence="13">
    <location>
        <position position="485"/>
    </location>
    <ligand>
        <name>substrate</name>
    </ligand>
</feature>
<dbReference type="Pfam" id="PF02779">
    <property type="entry name" value="Transket_pyr"/>
    <property type="match status" value="1"/>
</dbReference>
<evidence type="ECO:0000256" key="8">
    <source>
        <dbReference type="ARBA" id="ARBA00022842"/>
    </source>
</evidence>
<feature type="binding site" evidence="13">
    <location>
        <position position="268"/>
    </location>
    <ligand>
        <name>substrate</name>
    </ligand>
</feature>
<evidence type="ECO:0000256" key="16">
    <source>
        <dbReference type="PIRSR" id="PIRSR605478-5"/>
    </source>
</evidence>
<dbReference type="InterPro" id="IPR005475">
    <property type="entry name" value="Transketolase-like_Pyr-bd"/>
</dbReference>
<dbReference type="FunFam" id="3.40.50.970:FF:000004">
    <property type="entry name" value="Transketolase"/>
    <property type="match status" value="1"/>
</dbReference>
<comment type="cofactor">
    <cofactor evidence="15">
        <name>Mg(2+)</name>
        <dbReference type="ChEBI" id="CHEBI:18420"/>
    </cofactor>
    <text evidence="15">Binds 1 Mg(2+) ion per subunit. Can also utilize other divalent metal cations, such as Ca(2+), Mn(2+) and Co(2+).</text>
</comment>
<dbReference type="GO" id="GO:0004802">
    <property type="term" value="F:transketolase activity"/>
    <property type="evidence" value="ECO:0007669"/>
    <property type="project" value="UniProtKB-UniRule"/>
</dbReference>
<dbReference type="InterPro" id="IPR009014">
    <property type="entry name" value="Transketo_C/PFOR_II"/>
</dbReference>
<dbReference type="EMBL" id="CP013232">
    <property type="protein sequence ID" value="AMO94830.1"/>
    <property type="molecule type" value="Genomic_DNA"/>
</dbReference>
<evidence type="ECO:0000256" key="5">
    <source>
        <dbReference type="ARBA" id="ARBA00013152"/>
    </source>
</evidence>
<feature type="binding site" evidence="15">
    <location>
        <position position="194"/>
    </location>
    <ligand>
        <name>Mg(2+)</name>
        <dbReference type="ChEBI" id="CHEBI:18420"/>
    </ligand>
</feature>
<feature type="site" description="Important for catalytic activity" evidence="16">
    <location>
        <position position="268"/>
    </location>
</feature>
<dbReference type="InterPro" id="IPR033247">
    <property type="entry name" value="Transketolase_fam"/>
</dbReference>
<dbReference type="AlphaFoldDB" id="A0A127PAI5"/>
<evidence type="ECO:0000256" key="14">
    <source>
        <dbReference type="PIRSR" id="PIRSR605478-3"/>
    </source>
</evidence>
<feature type="binding site" evidence="15">
    <location>
        <position position="162"/>
    </location>
    <ligand>
        <name>Mg(2+)</name>
        <dbReference type="ChEBI" id="CHEBI:18420"/>
    </ligand>
</feature>
<dbReference type="FunFam" id="3.40.50.970:FF:000003">
    <property type="entry name" value="Transketolase"/>
    <property type="match status" value="1"/>
</dbReference>
<comment type="cofactor">
    <cofactor evidence="2">
        <name>Co(2+)</name>
        <dbReference type="ChEBI" id="CHEBI:48828"/>
    </cofactor>
</comment>
<name>A0A127PAI5_9BURK</name>
<keyword evidence="6" id="KW-0808">Transferase</keyword>
<proteinExistence type="inferred from homology"/>
<reference evidence="18 19" key="1">
    <citation type="submission" date="2015-11" db="EMBL/GenBank/DDBJ databases">
        <title>Exploring the genomic traits of fungus-feeding bacterial genus Collimonas.</title>
        <authorList>
            <person name="Song C."/>
            <person name="Schmidt R."/>
            <person name="de Jager V."/>
            <person name="Krzyzanowska D."/>
            <person name="Jongedijk E."/>
            <person name="Cankar K."/>
            <person name="Beekwilder J."/>
            <person name="van Veen A."/>
            <person name="de Boer W."/>
            <person name="van Veen J.A."/>
            <person name="Garbeva P."/>
        </authorList>
    </citation>
    <scope>NUCLEOTIDE SEQUENCE [LARGE SCALE GENOMIC DNA]</scope>
    <source>
        <strain evidence="18 19">Ter6</strain>
    </source>
</reference>
<feature type="binding site" evidence="13">
    <location>
        <position position="544"/>
    </location>
    <ligand>
        <name>substrate</name>
    </ligand>
</feature>
<feature type="binding site" evidence="14">
    <location>
        <position position="461"/>
    </location>
    <ligand>
        <name>thiamine diphosphate</name>
        <dbReference type="ChEBI" id="CHEBI:58937"/>
    </ligand>
</feature>
<evidence type="ECO:0000256" key="10">
    <source>
        <dbReference type="ARBA" id="ARBA00049473"/>
    </source>
</evidence>
<evidence type="ECO:0000256" key="1">
    <source>
        <dbReference type="ARBA" id="ARBA00001913"/>
    </source>
</evidence>
<dbReference type="RefSeq" id="WP_061539792.1">
    <property type="nucleotide sequence ID" value="NZ_CP013232.1"/>
</dbReference>
<comment type="cofactor">
    <cofactor evidence="14">
        <name>thiamine diphosphate</name>
        <dbReference type="ChEBI" id="CHEBI:58937"/>
    </cofactor>
    <text evidence="14">Binds 1 thiamine pyrophosphate per subunit. During the reaction, the substrate forms a covalent intermediate with the cofactor.</text>
</comment>
<feature type="binding site" evidence="13">
    <location>
        <position position="493"/>
    </location>
    <ligand>
        <name>substrate</name>
    </ligand>
</feature>
<dbReference type="PROSITE" id="PS00801">
    <property type="entry name" value="TRANSKETOLASE_1"/>
    <property type="match status" value="1"/>
</dbReference>
<dbReference type="CDD" id="cd02012">
    <property type="entry name" value="TPP_TK"/>
    <property type="match status" value="1"/>
</dbReference>
<evidence type="ECO:0000256" key="13">
    <source>
        <dbReference type="PIRSR" id="PIRSR605478-2"/>
    </source>
</evidence>
<protein>
    <recommendedName>
        <fullName evidence="5 11">Transketolase</fullName>
        <ecNumber evidence="5 11">2.2.1.1</ecNumber>
    </recommendedName>
</protein>
<dbReference type="Proteomes" id="UP000072421">
    <property type="component" value="Chromosome"/>
</dbReference>
<feature type="binding site" evidence="13">
    <location>
        <position position="366"/>
    </location>
    <ligand>
        <name>substrate</name>
    </ligand>
</feature>
<feature type="active site" description="Proton donor" evidence="12">
    <location>
        <position position="435"/>
    </location>
</feature>
<dbReference type="OrthoDB" id="8732661at2"/>
<comment type="cofactor">
    <cofactor evidence="1">
        <name>Ca(2+)</name>
        <dbReference type="ChEBI" id="CHEBI:29108"/>
    </cofactor>
</comment>
<dbReference type="InterPro" id="IPR005478">
    <property type="entry name" value="Transketolase_bac-like"/>
</dbReference>
<evidence type="ECO:0000313" key="18">
    <source>
        <dbReference type="EMBL" id="AMO94830.1"/>
    </source>
</evidence>
<dbReference type="InterPro" id="IPR049557">
    <property type="entry name" value="Transketolase_CS"/>
</dbReference>
<evidence type="ECO:0000259" key="17">
    <source>
        <dbReference type="SMART" id="SM00861"/>
    </source>
</evidence>
<dbReference type="PATRIC" id="fig|158899.10.peg.2142"/>
<dbReference type="FunFam" id="3.40.50.920:FF:000003">
    <property type="entry name" value="Transketolase"/>
    <property type="match status" value="1"/>
</dbReference>
<sequence length="691" mass="73923">MSSTLPASALDDLCINTLRFLSVDAVQQANSGHPGLPLGAAPMAYVLWTQFLKHHPADPHWFDRDRFVLSAGHGSALLYSLLHLSGYDLPLEQIKQFRQWGSHTPGHPERGLTPGVEVTTGPLGQGFANGVGMAMAEASLAARYNRGDLDVINHFTYGIVSDGDLMEGIASEAASLAGHLQLGKLIYLYDDNRVTLSAGTDISFSEDRAQRFDAYGWHTQTVEDGNNVAAIARALDAARGETGRPSLILVRTHLGFGSPNKQDSFEAHGSPLGVEELRLTKQKLGWPEQPSFYIPEAAAAHFLEGGQLGQKAEAAWQEKFSTYQQQFPQLALELQQLMEGGKAGLPPGWDADIPQFPADAKGMATRVASGKVMNAIAAHLPALIGGSADLDPSTYSALKGFGDFEPGGIIAGDRQGSDGGGWSYSGRNLHFGVREHAMGAIINGMAAHGGALPFGATFLVFSDYMRPSIRLAALMGLQVVYVFTHDSIALGEDGGTHQPVEQLASLRALPNLIVLRPADANETAAAWRVAVQSFERPVALVLTRQNVPTLDRTRFAAAEELQRGAYILADAANGKPDLILIASGSEVALIVAAGQHLAEQDIQVRIVSMPSWELFEQQPQAYRDTVLPPAVGARLAVEAGVAQGWHRYVGAHGDVLAVDRFGASASGELVMHEYGFTVANVCQRALALLRT</sequence>
<feature type="binding site" evidence="14">
    <location>
        <begin position="121"/>
        <end position="123"/>
    </location>
    <ligand>
        <name>thiamine diphosphate</name>
        <dbReference type="ChEBI" id="CHEBI:58937"/>
    </ligand>
</feature>
<accession>A0A127PAI5</accession>
<dbReference type="PANTHER" id="PTHR43522">
    <property type="entry name" value="TRANSKETOLASE"/>
    <property type="match status" value="1"/>
</dbReference>
<dbReference type="InterPro" id="IPR005474">
    <property type="entry name" value="Transketolase_N"/>
</dbReference>
<dbReference type="GO" id="GO:0005829">
    <property type="term" value="C:cytosol"/>
    <property type="evidence" value="ECO:0007669"/>
    <property type="project" value="TreeGrafter"/>
</dbReference>
<feature type="binding site" evidence="14">
    <location>
        <position position="192"/>
    </location>
    <ligand>
        <name>thiamine diphosphate</name>
        <dbReference type="ChEBI" id="CHEBI:58937"/>
    </ligand>
</feature>
<evidence type="ECO:0000256" key="6">
    <source>
        <dbReference type="ARBA" id="ARBA00022679"/>
    </source>
</evidence>
<comment type="subunit">
    <text evidence="4">Homodimer.</text>
</comment>
<comment type="catalytic activity">
    <reaction evidence="10">
        <text>D-sedoheptulose 7-phosphate + D-glyceraldehyde 3-phosphate = aldehydo-D-ribose 5-phosphate + D-xylulose 5-phosphate</text>
        <dbReference type="Rhea" id="RHEA:10508"/>
        <dbReference type="ChEBI" id="CHEBI:57483"/>
        <dbReference type="ChEBI" id="CHEBI:57737"/>
        <dbReference type="ChEBI" id="CHEBI:58273"/>
        <dbReference type="ChEBI" id="CHEBI:59776"/>
        <dbReference type="EC" id="2.2.1.1"/>
    </reaction>
</comment>
<dbReference type="EC" id="2.2.1.1" evidence="5 11"/>
<gene>
    <name evidence="18" type="primary">tkt</name>
    <name evidence="18" type="ORF">CFter6_2140</name>
</gene>
<evidence type="ECO:0000256" key="3">
    <source>
        <dbReference type="ARBA" id="ARBA00007131"/>
    </source>
</evidence>
<feature type="binding site" evidence="13">
    <location>
        <position position="393"/>
    </location>
    <ligand>
        <name>substrate</name>
    </ligand>
</feature>
<evidence type="ECO:0000256" key="7">
    <source>
        <dbReference type="ARBA" id="ARBA00022723"/>
    </source>
</evidence>
<evidence type="ECO:0000313" key="19">
    <source>
        <dbReference type="Proteomes" id="UP000072421"/>
    </source>
</evidence>
<dbReference type="CDD" id="cd07033">
    <property type="entry name" value="TPP_PYR_DXS_TK_like"/>
    <property type="match status" value="1"/>
</dbReference>
<dbReference type="NCBIfam" id="TIGR00232">
    <property type="entry name" value="tktlase_bact"/>
    <property type="match status" value="1"/>
</dbReference>
<dbReference type="GO" id="GO:0046872">
    <property type="term" value="F:metal ion binding"/>
    <property type="evidence" value="ECO:0007669"/>
    <property type="project" value="UniProtKB-KW"/>
</dbReference>
<evidence type="ECO:0000256" key="4">
    <source>
        <dbReference type="ARBA" id="ARBA00011738"/>
    </source>
</evidence>
<dbReference type="Gene3D" id="3.40.50.970">
    <property type="match status" value="2"/>
</dbReference>
<evidence type="ECO:0000256" key="15">
    <source>
        <dbReference type="PIRSR" id="PIRSR605478-4"/>
    </source>
</evidence>
<evidence type="ECO:0000256" key="12">
    <source>
        <dbReference type="PIRSR" id="PIRSR605478-1"/>
    </source>
</evidence>
<dbReference type="Pfam" id="PF00456">
    <property type="entry name" value="Transketolase_N"/>
    <property type="match status" value="1"/>
</dbReference>
<evidence type="ECO:0000256" key="11">
    <source>
        <dbReference type="NCBIfam" id="TIGR00232"/>
    </source>
</evidence>
<dbReference type="SUPFAM" id="SSF52518">
    <property type="entry name" value="Thiamin diphosphate-binding fold (THDP-binding)"/>
    <property type="match status" value="2"/>
</dbReference>
<keyword evidence="8 15" id="KW-0460">Magnesium</keyword>
<feature type="binding site" evidence="14">
    <location>
        <position position="163"/>
    </location>
    <ligand>
        <name>thiamine diphosphate</name>
        <dbReference type="ChEBI" id="CHEBI:58937"/>
    </ligand>
</feature>
<dbReference type="Gene3D" id="3.40.50.920">
    <property type="match status" value="1"/>
</dbReference>
<organism evidence="18">
    <name type="scientific">Collimonas fungivorans</name>
    <dbReference type="NCBI Taxonomy" id="158899"/>
    <lineage>
        <taxon>Bacteria</taxon>
        <taxon>Pseudomonadati</taxon>
        <taxon>Pseudomonadota</taxon>
        <taxon>Betaproteobacteria</taxon>
        <taxon>Burkholderiales</taxon>
        <taxon>Oxalobacteraceae</taxon>
        <taxon>Collimonas</taxon>
    </lineage>
</organism>
<dbReference type="SUPFAM" id="SSF52922">
    <property type="entry name" value="TK C-terminal domain-like"/>
    <property type="match status" value="1"/>
</dbReference>
<evidence type="ECO:0000256" key="9">
    <source>
        <dbReference type="ARBA" id="ARBA00023052"/>
    </source>
</evidence>
<feature type="binding site" evidence="13">
    <location>
        <position position="497"/>
    </location>
    <ligand>
        <name>substrate</name>
    </ligand>
</feature>
<keyword evidence="7 15" id="KW-0479">Metal-binding</keyword>
<feature type="domain" description="Transketolase-like pyrimidine-binding" evidence="17">
    <location>
        <begin position="363"/>
        <end position="549"/>
    </location>
</feature>
<keyword evidence="9 14" id="KW-0786">Thiamine pyrophosphate</keyword>
<feature type="binding site" evidence="14">
    <location>
        <position position="268"/>
    </location>
    <ligand>
        <name>thiamine diphosphate</name>
        <dbReference type="ChEBI" id="CHEBI:58937"/>
    </ligand>
</feature>
<dbReference type="PANTHER" id="PTHR43522:SF2">
    <property type="entry name" value="TRANSKETOLASE 1-RELATED"/>
    <property type="match status" value="1"/>
</dbReference>
<dbReference type="InterPro" id="IPR055152">
    <property type="entry name" value="Transketolase-like_C_2"/>
</dbReference>
<dbReference type="InterPro" id="IPR029061">
    <property type="entry name" value="THDP-binding"/>
</dbReference>
<feature type="binding site" evidence="15">
    <location>
        <position position="192"/>
    </location>
    <ligand>
        <name>Mg(2+)</name>
        <dbReference type="ChEBI" id="CHEBI:18420"/>
    </ligand>
</feature>
<feature type="binding site" evidence="14">
    <location>
        <position position="73"/>
    </location>
    <ligand>
        <name>thiamine diphosphate</name>
        <dbReference type="ChEBI" id="CHEBI:58937"/>
    </ligand>
</feature>
<feature type="binding site" evidence="13">
    <location>
        <position position="33"/>
    </location>
    <ligand>
        <name>substrate</name>
    </ligand>
</feature>
<feature type="site" description="Important for catalytic activity" evidence="16">
    <location>
        <position position="33"/>
    </location>
</feature>
<comment type="similarity">
    <text evidence="3">Belongs to the transketolase family.</text>
</comment>
<evidence type="ECO:0000256" key="2">
    <source>
        <dbReference type="ARBA" id="ARBA00001941"/>
    </source>
</evidence>
<dbReference type="GO" id="GO:0009052">
    <property type="term" value="P:pentose-phosphate shunt, non-oxidative branch"/>
    <property type="evidence" value="ECO:0007669"/>
    <property type="project" value="UniProtKB-ARBA"/>
</dbReference>
<dbReference type="SMART" id="SM00861">
    <property type="entry name" value="Transket_pyr"/>
    <property type="match status" value="1"/>
</dbReference>